<keyword evidence="2" id="KW-1185">Reference proteome</keyword>
<proteinExistence type="predicted"/>
<dbReference type="EMBL" id="AP024958">
    <property type="protein sequence ID" value="BCZ84969.1"/>
    <property type="molecule type" value="Genomic_DNA"/>
</dbReference>
<reference evidence="1 2" key="1">
    <citation type="journal article" date="2022" name="Front. Microbiol.">
        <title>Identification and characterization of a novel class of self-sufficient cytochrome P450 hydroxylase involved in cyclohexanecarboxylate degradation in Paraburkholderia terrae strain KU-64.</title>
        <authorList>
            <person name="Yamamoto T."/>
            <person name="Hasegawa Y."/>
            <person name="Iwaki H."/>
        </authorList>
    </citation>
    <scope>NUCLEOTIDE SEQUENCE [LARGE SCALE GENOMIC DNA]</scope>
    <source>
        <strain evidence="1 2">KU-64</strain>
    </source>
</reference>
<dbReference type="Proteomes" id="UP001319874">
    <property type="component" value="Chromosome 4"/>
</dbReference>
<gene>
    <name evidence="1" type="ORF">PTKU64_86440</name>
</gene>
<accession>A0ABM7U1G8</accession>
<name>A0ABM7U1G8_9BURK</name>
<protein>
    <submittedName>
        <fullName evidence="1">Uncharacterized protein</fullName>
    </submittedName>
</protein>
<sequence length="78" mass="8653">MVMMVCGHRREIATIADGAATVTCHVTAHVLLTGSDAFDWSSIVHPTPNRSADPLFQTPVHERFVRMRSFKDALAMNE</sequence>
<organism evidence="1 2">
    <name type="scientific">Paraburkholderia terrae</name>
    <dbReference type="NCBI Taxonomy" id="311230"/>
    <lineage>
        <taxon>Bacteria</taxon>
        <taxon>Pseudomonadati</taxon>
        <taxon>Pseudomonadota</taxon>
        <taxon>Betaproteobacteria</taxon>
        <taxon>Burkholderiales</taxon>
        <taxon>Burkholderiaceae</taxon>
        <taxon>Paraburkholderia</taxon>
    </lineage>
</organism>
<evidence type="ECO:0000313" key="1">
    <source>
        <dbReference type="EMBL" id="BCZ84969.1"/>
    </source>
</evidence>
<evidence type="ECO:0000313" key="2">
    <source>
        <dbReference type="Proteomes" id="UP001319874"/>
    </source>
</evidence>